<evidence type="ECO:0000256" key="1">
    <source>
        <dbReference type="ARBA" id="ARBA00004496"/>
    </source>
</evidence>
<dbReference type="Proteomes" id="UP000694726">
    <property type="component" value="Unplaced"/>
</dbReference>
<dbReference type="GO" id="GO:0008289">
    <property type="term" value="F:lipid binding"/>
    <property type="evidence" value="ECO:0007669"/>
    <property type="project" value="InterPro"/>
</dbReference>
<name>A0A4X1V3R8_PIG</name>
<dbReference type="AlphaFoldDB" id="A0A4X1V3R8"/>
<dbReference type="Ensembl" id="ENSSSCT00040073306.1">
    <property type="protein sequence ID" value="ENSSSCP00040031372.1"/>
    <property type="gene ID" value="ENSSSCG00040054179.1"/>
</dbReference>
<dbReference type="Ensembl" id="ENSSSCT00050051419.1">
    <property type="protein sequence ID" value="ENSSSCP00050021577.1"/>
    <property type="gene ID" value="ENSSSCG00050038128.1"/>
</dbReference>
<dbReference type="Ensembl" id="ENSSSCT00030000311.1">
    <property type="protein sequence ID" value="ENSSSCP00030000197.1"/>
    <property type="gene ID" value="ENSSSCG00030000197.1"/>
</dbReference>
<dbReference type="PANTHER" id="PTHR11955">
    <property type="entry name" value="FATTY ACID BINDING PROTEIN"/>
    <property type="match status" value="1"/>
</dbReference>
<dbReference type="InterPro" id="IPR000463">
    <property type="entry name" value="Fatty_acid-bd"/>
</dbReference>
<dbReference type="GO" id="GO:0005737">
    <property type="term" value="C:cytoplasm"/>
    <property type="evidence" value="ECO:0007669"/>
    <property type="project" value="UniProtKB-SubCell"/>
</dbReference>
<dbReference type="Proteomes" id="UP000694571">
    <property type="component" value="Unplaced"/>
</dbReference>
<protein>
    <submittedName>
        <fullName evidence="5">Fatty acid binding protein 2</fullName>
    </submittedName>
</protein>
<reference evidence="5" key="2">
    <citation type="submission" date="2025-05" db="UniProtKB">
        <authorList>
            <consortium name="Ensembl"/>
        </authorList>
    </citation>
    <scope>IDENTIFICATION</scope>
</reference>
<dbReference type="Ensembl" id="ENSSSCT00035058660.1">
    <property type="protein sequence ID" value="ENSSSCP00035023583.1"/>
    <property type="gene ID" value="ENSSSCG00035044137.1"/>
</dbReference>
<dbReference type="Ensembl" id="ENSSSCT00065021542.1">
    <property type="protein sequence ID" value="ENSSSCP00065008728.1"/>
    <property type="gene ID" value="ENSSSCG00065016241.1"/>
</dbReference>
<dbReference type="PRINTS" id="PR00178">
    <property type="entry name" value="FATTYACIDBP"/>
</dbReference>
<feature type="domain" description="Lipocalin/cytosolic fatty-acid binding" evidence="4">
    <location>
        <begin position="31"/>
        <end position="143"/>
    </location>
</feature>
<organism evidence="5 6">
    <name type="scientific">Sus scrofa</name>
    <name type="common">Pig</name>
    <dbReference type="NCBI Taxonomy" id="9823"/>
    <lineage>
        <taxon>Eukaryota</taxon>
        <taxon>Metazoa</taxon>
        <taxon>Chordata</taxon>
        <taxon>Craniata</taxon>
        <taxon>Vertebrata</taxon>
        <taxon>Euteleostomi</taxon>
        <taxon>Mammalia</taxon>
        <taxon>Eutheria</taxon>
        <taxon>Laurasiatheria</taxon>
        <taxon>Artiodactyla</taxon>
        <taxon>Suina</taxon>
        <taxon>Suidae</taxon>
        <taxon>Sus</taxon>
    </lineage>
</organism>
<gene>
    <name evidence="5" type="primary">FABP2</name>
</gene>
<dbReference type="InterPro" id="IPR000566">
    <property type="entry name" value="Lipocln_cytosolic_FA-bd_dom"/>
</dbReference>
<proteinExistence type="inferred from homology"/>
<dbReference type="Proteomes" id="UP000694727">
    <property type="component" value="Unplaced"/>
</dbReference>
<evidence type="ECO:0000259" key="4">
    <source>
        <dbReference type="Pfam" id="PF00061"/>
    </source>
</evidence>
<dbReference type="Proteomes" id="UP000314985">
    <property type="component" value="Chromosome 8"/>
</dbReference>
<dbReference type="Ensembl" id="ENSSSCT00060069229.1">
    <property type="protein sequence ID" value="ENSSSCP00060029794.1"/>
    <property type="gene ID" value="ENSSSCG00060050880.1"/>
</dbReference>
<dbReference type="Ensembl" id="ENSSSCT00025099656.1">
    <property type="protein sequence ID" value="ENSSSCP00025043905.1"/>
    <property type="gene ID" value="ENSSSCG00025072440.1"/>
</dbReference>
<dbReference type="Proteomes" id="UP000694725">
    <property type="component" value="Unplaced"/>
</dbReference>
<dbReference type="InterPro" id="IPR031259">
    <property type="entry name" value="ILBP"/>
</dbReference>
<accession>A0A4X1V3R8</accession>
<dbReference type="Proteomes" id="UP000694720">
    <property type="component" value="Unplaced"/>
</dbReference>
<dbReference type="InterPro" id="IPR012674">
    <property type="entry name" value="Calycin"/>
</dbReference>
<comment type="subcellular location">
    <subcellularLocation>
        <location evidence="1">Cytoplasm</location>
    </subcellularLocation>
</comment>
<evidence type="ECO:0000313" key="6">
    <source>
        <dbReference type="Proteomes" id="UP000314985"/>
    </source>
</evidence>
<dbReference type="Ensembl" id="ENSSSCT00015046888.1">
    <property type="protein sequence ID" value="ENSSSCP00015018530.1"/>
    <property type="gene ID" value="ENSSSCG00015035376.1"/>
</dbReference>
<keyword evidence="3" id="KW-0963">Cytoplasm</keyword>
<evidence type="ECO:0000256" key="3">
    <source>
        <dbReference type="ARBA" id="ARBA00022490"/>
    </source>
</evidence>
<dbReference type="Proteomes" id="UP000694728">
    <property type="component" value="Unplaced"/>
</dbReference>
<dbReference type="Pfam" id="PF00061">
    <property type="entry name" value="Lipocalin"/>
    <property type="match status" value="1"/>
</dbReference>
<dbReference type="Ensembl" id="ENSSSCT00045016391.1">
    <property type="protein sequence ID" value="ENSSSCP00045011325.1"/>
    <property type="gene ID" value="ENSSSCG00045009670.1"/>
</dbReference>
<dbReference type="Ensembl" id="ENSSSCT00055028597.1">
    <property type="protein sequence ID" value="ENSSSCP00055022786.1"/>
    <property type="gene ID" value="ENSSSCG00055014467.1"/>
</dbReference>
<reference evidence="5 6" key="1">
    <citation type="submission" date="2017-08" db="EMBL/GenBank/DDBJ databases">
        <title>USMARCv1.0.</title>
        <authorList>
            <person name="Hannum G.I."/>
            <person name="Koren S."/>
            <person name="Schroeder S.G."/>
            <person name="Chin S.C."/>
            <person name="Nonneman D.J."/>
            <person name="Becker S.A."/>
            <person name="Rosen B.D."/>
            <person name="Bickhart D.M."/>
            <person name="Putnam N.H."/>
            <person name="Green R.E."/>
            <person name="Tuggle C.K."/>
            <person name="Liu H."/>
            <person name="Rohrer G.A."/>
            <person name="Warr A."/>
            <person name="Hall R."/>
            <person name="Kim K."/>
            <person name="Hume D.A."/>
            <person name="Talbot R."/>
            <person name="Chow W."/>
            <person name="Howe K."/>
            <person name="Schwartz A.S."/>
            <person name="Watson M."/>
            <person name="Archibald A.L."/>
            <person name="Phillippy A.M."/>
            <person name="Smith T.P.L."/>
        </authorList>
    </citation>
    <scope>NUCLEOTIDE SEQUENCE [LARGE SCALE GENOMIC DNA]</scope>
</reference>
<dbReference type="Proteomes" id="UP000694724">
    <property type="component" value="Unplaced"/>
</dbReference>
<dbReference type="Proteomes" id="UP000694723">
    <property type="component" value="Unplaced"/>
</dbReference>
<comment type="similarity">
    <text evidence="2">Belongs to the calycin superfamily. Fatty-acid binding protein (FABP) family.</text>
</comment>
<dbReference type="Gene3D" id="2.40.128.20">
    <property type="match status" value="1"/>
</dbReference>
<evidence type="ECO:0000256" key="2">
    <source>
        <dbReference type="ARBA" id="ARBA00008390"/>
    </source>
</evidence>
<evidence type="ECO:0000313" key="5">
    <source>
        <dbReference type="Ensembl" id="ENSSSCP00070037377.1"/>
    </source>
</evidence>
<dbReference type="Proteomes" id="UP000694570">
    <property type="component" value="Unplaced"/>
</dbReference>
<dbReference type="SUPFAM" id="SSF50814">
    <property type="entry name" value="Lipocalins"/>
    <property type="match status" value="1"/>
</dbReference>
<dbReference type="Proteomes" id="UP000694722">
    <property type="component" value="Unplaced"/>
</dbReference>
<sequence length="145" mass="16673">MRTMTSSWKKWKEYTVSLVEEKTLACCSLKHKKHPGINVVKRKLAAHDNLKLIITQEGNKFTVKESSTFRNIEIVFELGVTFNYSLADGTELTGNWNLEGNKLVGKFQRVDNGKELNTVREIIGDEMVQTYVYEGVEAKRIFKKN</sequence>
<dbReference type="Ensembl" id="ENSSSCT00070044361.1">
    <property type="protein sequence ID" value="ENSSSCP00070037377.1"/>
    <property type="gene ID" value="ENSSSCG00070022309.1"/>
</dbReference>